<evidence type="ECO:0000256" key="3">
    <source>
        <dbReference type="ARBA" id="ARBA00022679"/>
    </source>
</evidence>
<dbReference type="Proteomes" id="UP001201812">
    <property type="component" value="Unassembled WGS sequence"/>
</dbReference>
<evidence type="ECO:0000313" key="13">
    <source>
        <dbReference type="Proteomes" id="UP001201812"/>
    </source>
</evidence>
<keyword evidence="3" id="KW-0808">Transferase</keyword>
<comment type="subcellular location">
    <subcellularLocation>
        <location evidence="1">Nucleus</location>
    </subcellularLocation>
</comment>
<dbReference type="GO" id="GO:0061733">
    <property type="term" value="F:protein-lysine-acetyltransferase activity"/>
    <property type="evidence" value="ECO:0007669"/>
    <property type="project" value="TreeGrafter"/>
</dbReference>
<dbReference type="GO" id="GO:0005634">
    <property type="term" value="C:nucleus"/>
    <property type="evidence" value="ECO:0007669"/>
    <property type="project" value="UniProtKB-SubCell"/>
</dbReference>
<dbReference type="AlphaFoldDB" id="A0AAD4NDI2"/>
<reference evidence="12" key="1">
    <citation type="submission" date="2022-01" db="EMBL/GenBank/DDBJ databases">
        <title>Genome Sequence Resource for Two Populations of Ditylenchus destructor, the Migratory Endoparasitic Phytonematode.</title>
        <authorList>
            <person name="Zhang H."/>
            <person name="Lin R."/>
            <person name="Xie B."/>
        </authorList>
    </citation>
    <scope>NUCLEOTIDE SEQUENCE</scope>
    <source>
        <strain evidence="12">BazhouSP</strain>
    </source>
</reference>
<evidence type="ECO:0000313" key="12">
    <source>
        <dbReference type="EMBL" id="KAI1720541.1"/>
    </source>
</evidence>
<dbReference type="GO" id="GO:0000785">
    <property type="term" value="C:chromatin"/>
    <property type="evidence" value="ECO:0007669"/>
    <property type="project" value="TreeGrafter"/>
</dbReference>
<dbReference type="Pfam" id="PF13878">
    <property type="entry name" value="zf-C2H2_3"/>
    <property type="match status" value="1"/>
</dbReference>
<dbReference type="InterPro" id="IPR028009">
    <property type="entry name" value="ESCO_Acetyltransf_dom"/>
</dbReference>
<gene>
    <name evidence="12" type="ORF">DdX_04777</name>
</gene>
<dbReference type="InterPro" id="IPR016181">
    <property type="entry name" value="Acyl_CoA_acyltransferase"/>
</dbReference>
<keyword evidence="8" id="KW-0131">Cell cycle</keyword>
<name>A0AAD4NDI2_9BILA</name>
<dbReference type="PANTHER" id="PTHR45884">
    <property type="entry name" value="N-ACETYLTRANSFERASE ECO"/>
    <property type="match status" value="1"/>
</dbReference>
<evidence type="ECO:0000256" key="7">
    <source>
        <dbReference type="ARBA" id="ARBA00023242"/>
    </source>
</evidence>
<dbReference type="InterPro" id="IPR000182">
    <property type="entry name" value="GNAT_dom"/>
</dbReference>
<dbReference type="SUPFAM" id="SSF55729">
    <property type="entry name" value="Acyl-CoA N-acyltransferases (Nat)"/>
    <property type="match status" value="1"/>
</dbReference>
<proteinExistence type="inferred from homology"/>
<dbReference type="GO" id="GO:0007064">
    <property type="term" value="P:mitotic sister chromatid cohesion"/>
    <property type="evidence" value="ECO:0007669"/>
    <property type="project" value="TreeGrafter"/>
</dbReference>
<dbReference type="PROSITE" id="PS51186">
    <property type="entry name" value="GNAT"/>
    <property type="match status" value="1"/>
</dbReference>
<comment type="caution">
    <text evidence="12">The sequence shown here is derived from an EMBL/GenBank/DDBJ whole genome shotgun (WGS) entry which is preliminary data.</text>
</comment>
<evidence type="ECO:0000256" key="1">
    <source>
        <dbReference type="ARBA" id="ARBA00004123"/>
    </source>
</evidence>
<accession>A0AAD4NDI2</accession>
<keyword evidence="5" id="KW-0863">Zinc-finger</keyword>
<keyword evidence="9" id="KW-0012">Acyltransferase</keyword>
<evidence type="ECO:0000256" key="9">
    <source>
        <dbReference type="ARBA" id="ARBA00023315"/>
    </source>
</evidence>
<dbReference type="PANTHER" id="PTHR45884:SF2">
    <property type="entry name" value="N-ACETYLTRANSFERASE ECO"/>
    <property type="match status" value="1"/>
</dbReference>
<organism evidence="12 13">
    <name type="scientific">Ditylenchus destructor</name>
    <dbReference type="NCBI Taxonomy" id="166010"/>
    <lineage>
        <taxon>Eukaryota</taxon>
        <taxon>Metazoa</taxon>
        <taxon>Ecdysozoa</taxon>
        <taxon>Nematoda</taxon>
        <taxon>Chromadorea</taxon>
        <taxon>Rhabditida</taxon>
        <taxon>Tylenchina</taxon>
        <taxon>Tylenchomorpha</taxon>
        <taxon>Sphaerularioidea</taxon>
        <taxon>Anguinidae</taxon>
        <taxon>Anguininae</taxon>
        <taxon>Ditylenchus</taxon>
    </lineage>
</organism>
<keyword evidence="6" id="KW-0862">Zinc</keyword>
<feature type="region of interest" description="Disordered" evidence="10">
    <location>
        <begin position="22"/>
        <end position="51"/>
    </location>
</feature>
<evidence type="ECO:0000256" key="6">
    <source>
        <dbReference type="ARBA" id="ARBA00022833"/>
    </source>
</evidence>
<evidence type="ECO:0000256" key="8">
    <source>
        <dbReference type="ARBA" id="ARBA00023306"/>
    </source>
</evidence>
<dbReference type="EMBL" id="JAKKPZ010000005">
    <property type="protein sequence ID" value="KAI1720541.1"/>
    <property type="molecule type" value="Genomic_DNA"/>
</dbReference>
<protein>
    <submittedName>
        <fullName evidence="12">ESCO1/2 acetyl-transferase domain-containing protein</fullName>
    </submittedName>
</protein>
<comment type="similarity">
    <text evidence="2">Belongs to the acetyltransferase family. ECO subfamily.</text>
</comment>
<feature type="domain" description="N-acetyltransferase" evidence="11">
    <location>
        <begin position="144"/>
        <end position="303"/>
    </location>
</feature>
<keyword evidence="13" id="KW-1185">Reference proteome</keyword>
<sequence>MQDGCRLITDFFRSPLSTCSLPSTPGDKRLQTPTASRLNLHSPRSDSRTLKRRSKLKSFNNSLRQTIIDAGQKKIGLEHCLKCGMVYNVDDVSDVQQHEIYHNRFTQKKCFRVTSNQLATWKENLQMEATRDPLDGVVFRLNAHATSSLKRKLADIVQNYVNEELGYCPDLSLWDEEKRRQALVFVVNSMEDEPAFVGAIVLIDPVNQVLLMPDRKKYCGQFLGVNRIWVHSQLRRKGLATYLLDAARRLMINGGTLPKTRIAFSEPTESGVKLAISYLGDEENGRYITYALKPFVSMKNLHIS</sequence>
<dbReference type="InterPro" id="IPR028005">
    <property type="entry name" value="AcTrfase_ESCO_Znf_dom"/>
</dbReference>
<evidence type="ECO:0000256" key="4">
    <source>
        <dbReference type="ARBA" id="ARBA00022723"/>
    </source>
</evidence>
<keyword evidence="4" id="KW-0479">Metal-binding</keyword>
<keyword evidence="7" id="KW-0539">Nucleus</keyword>
<dbReference type="Pfam" id="PF13880">
    <property type="entry name" value="Acetyltransf_13"/>
    <property type="match status" value="1"/>
</dbReference>
<dbReference type="GO" id="GO:0008270">
    <property type="term" value="F:zinc ion binding"/>
    <property type="evidence" value="ECO:0007669"/>
    <property type="project" value="UniProtKB-KW"/>
</dbReference>
<evidence type="ECO:0000259" key="11">
    <source>
        <dbReference type="PROSITE" id="PS51186"/>
    </source>
</evidence>
<dbReference type="CDD" id="cd04301">
    <property type="entry name" value="NAT_SF"/>
    <property type="match status" value="1"/>
</dbReference>
<evidence type="ECO:0000256" key="10">
    <source>
        <dbReference type="SAM" id="MobiDB-lite"/>
    </source>
</evidence>
<evidence type="ECO:0000256" key="5">
    <source>
        <dbReference type="ARBA" id="ARBA00022771"/>
    </source>
</evidence>
<evidence type="ECO:0000256" key="2">
    <source>
        <dbReference type="ARBA" id="ARBA00005816"/>
    </source>
</evidence>